<comment type="similarity">
    <text evidence="2">Belongs to the CPA3 antiporters (TC 2.A.63) subunit F family.</text>
</comment>
<dbReference type="KEGG" id="fil:BN1229_v1_2092"/>
<protein>
    <recommendedName>
        <fullName evidence="11">Multiple resistance and pH regulation protein F</fullName>
    </recommendedName>
</protein>
<feature type="transmembrane region" description="Helical" evidence="8">
    <location>
        <begin position="62"/>
        <end position="81"/>
    </location>
</feature>
<evidence type="ECO:0000256" key="7">
    <source>
        <dbReference type="ARBA" id="ARBA00023136"/>
    </source>
</evidence>
<dbReference type="KEGG" id="fiy:BN1229_v1_2092"/>
<dbReference type="RefSeq" id="WP_046478141.1">
    <property type="nucleotide sequence ID" value="NZ_LN829118.1"/>
</dbReference>
<keyword evidence="7 8" id="KW-0472">Membrane</keyword>
<evidence type="ECO:0000256" key="5">
    <source>
        <dbReference type="ARBA" id="ARBA00022692"/>
    </source>
</evidence>
<dbReference type="GO" id="GO:0005886">
    <property type="term" value="C:plasma membrane"/>
    <property type="evidence" value="ECO:0007669"/>
    <property type="project" value="UniProtKB-SubCell"/>
</dbReference>
<name>A0A0D6JF69_9HYPH</name>
<gene>
    <name evidence="9" type="ORF">YBN1229_v1_2092</name>
</gene>
<keyword evidence="5 8" id="KW-0812">Transmembrane</keyword>
<accession>A0A0D6JF69</accession>
<dbReference type="Pfam" id="PF04066">
    <property type="entry name" value="MrpF_PhaF"/>
    <property type="match status" value="1"/>
</dbReference>
<dbReference type="AlphaFoldDB" id="A0A0D6JF69"/>
<keyword evidence="6 8" id="KW-1133">Transmembrane helix</keyword>
<keyword evidence="10" id="KW-1185">Reference proteome</keyword>
<comment type="subcellular location">
    <subcellularLocation>
        <location evidence="1">Cell membrane</location>
        <topology evidence="1">Multi-pass membrane protein</topology>
    </subcellularLocation>
</comment>
<evidence type="ECO:0000313" key="10">
    <source>
        <dbReference type="Proteomes" id="UP000033187"/>
    </source>
</evidence>
<feature type="transmembrane region" description="Helical" evidence="8">
    <location>
        <begin position="6"/>
        <end position="25"/>
    </location>
</feature>
<evidence type="ECO:0008006" key="11">
    <source>
        <dbReference type="Google" id="ProtNLM"/>
    </source>
</evidence>
<evidence type="ECO:0000256" key="6">
    <source>
        <dbReference type="ARBA" id="ARBA00022989"/>
    </source>
</evidence>
<evidence type="ECO:0000256" key="4">
    <source>
        <dbReference type="ARBA" id="ARBA00022475"/>
    </source>
</evidence>
<keyword evidence="4" id="KW-1003">Cell membrane</keyword>
<proteinExistence type="inferred from homology"/>
<keyword evidence="3" id="KW-0813">Transport</keyword>
<evidence type="ECO:0000256" key="2">
    <source>
        <dbReference type="ARBA" id="ARBA00009212"/>
    </source>
</evidence>
<feature type="transmembrane region" description="Helical" evidence="8">
    <location>
        <begin position="37"/>
        <end position="56"/>
    </location>
</feature>
<evidence type="ECO:0000313" key="9">
    <source>
        <dbReference type="EMBL" id="CPR19284.1"/>
    </source>
</evidence>
<dbReference type="PANTHER" id="PTHR34702">
    <property type="entry name" value="NA(+)/H(+) ANTIPORTER SUBUNIT F1"/>
    <property type="match status" value="1"/>
</dbReference>
<dbReference type="Proteomes" id="UP000033187">
    <property type="component" value="Chromosome 1"/>
</dbReference>
<reference evidence="10" key="1">
    <citation type="submission" date="2015-02" db="EMBL/GenBank/DDBJ databases">
        <authorList>
            <person name="Chooi Y.-H."/>
        </authorList>
    </citation>
    <scope>NUCLEOTIDE SEQUENCE [LARGE SCALE GENOMIC DNA]</scope>
    <source>
        <strain evidence="10">strain Y</strain>
    </source>
</reference>
<evidence type="ECO:0000256" key="1">
    <source>
        <dbReference type="ARBA" id="ARBA00004651"/>
    </source>
</evidence>
<dbReference type="PANTHER" id="PTHR34702:SF1">
    <property type="entry name" value="NA(+)_H(+) ANTIPORTER SUBUNIT F"/>
    <property type="match status" value="1"/>
</dbReference>
<evidence type="ECO:0000256" key="8">
    <source>
        <dbReference type="SAM" id="Phobius"/>
    </source>
</evidence>
<evidence type="ECO:0000256" key="3">
    <source>
        <dbReference type="ARBA" id="ARBA00022448"/>
    </source>
</evidence>
<organism evidence="9 10">
    <name type="scientific">Candidatus Filomicrobium marinum</name>
    <dbReference type="NCBI Taxonomy" id="1608628"/>
    <lineage>
        <taxon>Bacteria</taxon>
        <taxon>Pseudomonadati</taxon>
        <taxon>Pseudomonadota</taxon>
        <taxon>Alphaproteobacteria</taxon>
        <taxon>Hyphomicrobiales</taxon>
        <taxon>Hyphomicrobiaceae</taxon>
        <taxon>Filomicrobium</taxon>
    </lineage>
</organism>
<dbReference type="EMBL" id="LN829119">
    <property type="protein sequence ID" value="CPR19284.1"/>
    <property type="molecule type" value="Genomic_DNA"/>
</dbReference>
<dbReference type="InterPro" id="IPR007208">
    <property type="entry name" value="MrpF/PhaF-like"/>
</dbReference>
<sequence>MNEFLYLAATVVLAMVALGLFRILYGAGEADRLMSAQLIGSGGVAVLLLLSVTMASSAIVDVALLLALLAAFASVAFVSTAEELRASVSESEAGDDPDS</sequence>
<dbReference type="GO" id="GO:0015385">
    <property type="term" value="F:sodium:proton antiporter activity"/>
    <property type="evidence" value="ECO:0007669"/>
    <property type="project" value="TreeGrafter"/>
</dbReference>